<dbReference type="InterPro" id="IPR034193">
    <property type="entry name" value="PCSK9_ProteinaseK-like"/>
</dbReference>
<comment type="similarity">
    <text evidence="1 5">Belongs to the peptidase S8 family.</text>
</comment>
<protein>
    <recommendedName>
        <fullName evidence="7">Peptidase S8/S53 domain-containing protein</fullName>
    </recommendedName>
</protein>
<name>A0A8H2XFK0_9AGAM</name>
<feature type="active site" description="Charge relay system" evidence="5">
    <location>
        <position position="165"/>
    </location>
</feature>
<evidence type="ECO:0000256" key="6">
    <source>
        <dbReference type="SAM" id="SignalP"/>
    </source>
</evidence>
<dbReference type="PROSITE" id="PS51892">
    <property type="entry name" value="SUBTILASE"/>
    <property type="match status" value="1"/>
</dbReference>
<evidence type="ECO:0000256" key="5">
    <source>
        <dbReference type="PROSITE-ProRule" id="PRU01240"/>
    </source>
</evidence>
<accession>A0A8H2XFK0</accession>
<feature type="active site" description="Charge relay system" evidence="5">
    <location>
        <position position="320"/>
    </location>
</feature>
<dbReference type="GO" id="GO:0006508">
    <property type="term" value="P:proteolysis"/>
    <property type="evidence" value="ECO:0007669"/>
    <property type="project" value="UniProtKB-KW"/>
</dbReference>
<dbReference type="PRINTS" id="PR00723">
    <property type="entry name" value="SUBTILISIN"/>
</dbReference>
<dbReference type="SUPFAM" id="SSF52743">
    <property type="entry name" value="Subtilisin-like"/>
    <property type="match status" value="1"/>
</dbReference>
<gene>
    <name evidence="8" type="ORF">RDB_LOCUS23139</name>
</gene>
<keyword evidence="2 5" id="KW-0645">Protease</keyword>
<dbReference type="GO" id="GO:0004252">
    <property type="term" value="F:serine-type endopeptidase activity"/>
    <property type="evidence" value="ECO:0007669"/>
    <property type="project" value="UniProtKB-UniRule"/>
</dbReference>
<dbReference type="PANTHER" id="PTHR43806:SF11">
    <property type="entry name" value="CEREVISIN-RELATED"/>
    <property type="match status" value="1"/>
</dbReference>
<dbReference type="AlphaFoldDB" id="A0A8H2XFK0"/>
<organism evidence="8 9">
    <name type="scientific">Rhizoctonia solani</name>
    <dbReference type="NCBI Taxonomy" id="456999"/>
    <lineage>
        <taxon>Eukaryota</taxon>
        <taxon>Fungi</taxon>
        <taxon>Dikarya</taxon>
        <taxon>Basidiomycota</taxon>
        <taxon>Agaricomycotina</taxon>
        <taxon>Agaricomycetes</taxon>
        <taxon>Cantharellales</taxon>
        <taxon>Ceratobasidiaceae</taxon>
        <taxon>Rhizoctonia</taxon>
    </lineage>
</organism>
<evidence type="ECO:0000256" key="4">
    <source>
        <dbReference type="ARBA" id="ARBA00022825"/>
    </source>
</evidence>
<keyword evidence="6" id="KW-0732">Signal</keyword>
<dbReference type="Gene3D" id="3.40.50.200">
    <property type="entry name" value="Peptidase S8/S53 domain"/>
    <property type="match status" value="1"/>
</dbReference>
<sequence length="385" mass="40391">MRTTFIIPALALVVPALSAPTVVPITKCAGPVKSNSYLVMLKDNVSTESAWSKIVEVLLPSGSSITHDYRPLVSGLAVDIQGNALTLLQHLSEIQLHRFDISHAPVDHHVLVSRTDGADDLPKGEGVDVYGIDTGIFIEHNCFGGRAYRGAVFVGGGNPGDENGHGTHTAATAVGVNYGMATKATIHEVKVLDANGSGAYSQVIAGVNWAYLRSQEQKKPAVATMSLGGPTNAMLQEAVRSAIAGGLHFMVAAGNSNTPADTTSPANVKEANTIGAVDKDNQKASFSNYGKFLDLWALGVNVESAWINGPDSRNTISGTSMATPHVAGVAAVMLSRCPKKLGNPAELSQRLKDNAKAKAKFPLTDIVPSLTTSNKGIAQIWDCSE</sequence>
<evidence type="ECO:0000256" key="3">
    <source>
        <dbReference type="ARBA" id="ARBA00022801"/>
    </source>
</evidence>
<evidence type="ECO:0000259" key="7">
    <source>
        <dbReference type="Pfam" id="PF00082"/>
    </source>
</evidence>
<dbReference type="Gene3D" id="3.30.70.80">
    <property type="entry name" value="Peptidase S8 propeptide/proteinase inhibitor I9"/>
    <property type="match status" value="1"/>
</dbReference>
<feature type="active site" description="Charge relay system" evidence="5">
    <location>
        <position position="133"/>
    </location>
</feature>
<dbReference type="InterPro" id="IPR037045">
    <property type="entry name" value="S8pro/Inhibitor_I9_sf"/>
</dbReference>
<evidence type="ECO:0000256" key="1">
    <source>
        <dbReference type="ARBA" id="ARBA00011073"/>
    </source>
</evidence>
<evidence type="ECO:0000256" key="2">
    <source>
        <dbReference type="ARBA" id="ARBA00022670"/>
    </source>
</evidence>
<dbReference type="PROSITE" id="PS00138">
    <property type="entry name" value="SUBTILASE_SER"/>
    <property type="match status" value="1"/>
</dbReference>
<keyword evidence="3 5" id="KW-0378">Hydrolase</keyword>
<dbReference type="PANTHER" id="PTHR43806">
    <property type="entry name" value="PEPTIDASE S8"/>
    <property type="match status" value="1"/>
</dbReference>
<feature type="domain" description="Peptidase S8/S53" evidence="7">
    <location>
        <begin position="158"/>
        <end position="358"/>
    </location>
</feature>
<feature type="chain" id="PRO_5034519311" description="Peptidase S8/S53 domain-containing protein" evidence="6">
    <location>
        <begin position="19"/>
        <end position="385"/>
    </location>
</feature>
<dbReference type="CDD" id="cd04077">
    <property type="entry name" value="Peptidases_S8_PCSK9_ProteinaseK_like"/>
    <property type="match status" value="1"/>
</dbReference>
<dbReference type="Pfam" id="PF00082">
    <property type="entry name" value="Peptidase_S8"/>
    <property type="match status" value="1"/>
</dbReference>
<dbReference type="Proteomes" id="UP000663888">
    <property type="component" value="Unassembled WGS sequence"/>
</dbReference>
<reference evidence="8" key="1">
    <citation type="submission" date="2021-01" db="EMBL/GenBank/DDBJ databases">
        <authorList>
            <person name="Kaushik A."/>
        </authorList>
    </citation>
    <scope>NUCLEOTIDE SEQUENCE</scope>
    <source>
        <strain evidence="8">AG4-R118</strain>
    </source>
</reference>
<proteinExistence type="inferred from homology"/>
<keyword evidence="4 5" id="KW-0720">Serine protease</keyword>
<dbReference type="InterPro" id="IPR015500">
    <property type="entry name" value="Peptidase_S8_subtilisin-rel"/>
</dbReference>
<evidence type="ECO:0000313" key="8">
    <source>
        <dbReference type="EMBL" id="CAE6421033.1"/>
    </source>
</evidence>
<dbReference type="InterPro" id="IPR023828">
    <property type="entry name" value="Peptidase_S8_Ser-AS"/>
</dbReference>
<feature type="signal peptide" evidence="6">
    <location>
        <begin position="1"/>
        <end position="18"/>
    </location>
</feature>
<dbReference type="GO" id="GO:0005615">
    <property type="term" value="C:extracellular space"/>
    <property type="evidence" value="ECO:0007669"/>
    <property type="project" value="TreeGrafter"/>
</dbReference>
<dbReference type="InterPro" id="IPR050131">
    <property type="entry name" value="Peptidase_S8_subtilisin-like"/>
</dbReference>
<dbReference type="InterPro" id="IPR000209">
    <property type="entry name" value="Peptidase_S8/S53_dom"/>
</dbReference>
<comment type="caution">
    <text evidence="8">The sequence shown here is derived from an EMBL/GenBank/DDBJ whole genome shotgun (WGS) entry which is preliminary data.</text>
</comment>
<dbReference type="SUPFAM" id="SSF54897">
    <property type="entry name" value="Protease propeptides/inhibitors"/>
    <property type="match status" value="1"/>
</dbReference>
<evidence type="ECO:0000313" key="9">
    <source>
        <dbReference type="Proteomes" id="UP000663888"/>
    </source>
</evidence>
<dbReference type="InterPro" id="IPR036852">
    <property type="entry name" value="Peptidase_S8/S53_dom_sf"/>
</dbReference>
<dbReference type="EMBL" id="CAJMWX010000591">
    <property type="protein sequence ID" value="CAE6421033.1"/>
    <property type="molecule type" value="Genomic_DNA"/>
</dbReference>